<evidence type="ECO:0000313" key="9">
    <source>
        <dbReference type="EMBL" id="KAG8235637.1"/>
    </source>
</evidence>
<evidence type="ECO:0000256" key="4">
    <source>
        <dbReference type="ARBA" id="ARBA00022454"/>
    </source>
</evidence>
<gene>
    <name evidence="9" type="ORF">J437_LFUL015670</name>
</gene>
<name>A0A8K0KIH6_LADFU</name>
<dbReference type="SUPFAM" id="SSF50249">
    <property type="entry name" value="Nucleic acid-binding proteins"/>
    <property type="match status" value="1"/>
</dbReference>
<evidence type="ECO:0000256" key="5">
    <source>
        <dbReference type="ARBA" id="ARBA00022895"/>
    </source>
</evidence>
<dbReference type="PANTHER" id="PTHR13989">
    <property type="entry name" value="REPLICATION PROTEIN A-RELATED"/>
    <property type="match status" value="1"/>
</dbReference>
<dbReference type="OrthoDB" id="77828at2759"/>
<protein>
    <recommendedName>
        <fullName evidence="3">CST complex subunit STN1</fullName>
    </recommendedName>
    <alternativeName>
        <fullName evidence="8">Suppressor of cdc thirteen homolog</fullName>
    </alternativeName>
</protein>
<evidence type="ECO:0000256" key="8">
    <source>
        <dbReference type="ARBA" id="ARBA00030039"/>
    </source>
</evidence>
<evidence type="ECO:0000256" key="1">
    <source>
        <dbReference type="ARBA" id="ARBA00004123"/>
    </source>
</evidence>
<dbReference type="Gene3D" id="2.40.50.140">
    <property type="entry name" value="Nucleic acid-binding proteins"/>
    <property type="match status" value="1"/>
</dbReference>
<keyword evidence="5" id="KW-0779">Telomere</keyword>
<reference evidence="9" key="2">
    <citation type="submission" date="2017-10" db="EMBL/GenBank/DDBJ databases">
        <title>Ladona fulva Genome sequencing and assembly.</title>
        <authorList>
            <person name="Murali S."/>
            <person name="Richards S."/>
            <person name="Bandaranaike D."/>
            <person name="Bellair M."/>
            <person name="Blankenburg K."/>
            <person name="Chao H."/>
            <person name="Dinh H."/>
            <person name="Doddapaneni H."/>
            <person name="Dugan-Rocha S."/>
            <person name="Elkadiri S."/>
            <person name="Gnanaolivu R."/>
            <person name="Hernandez B."/>
            <person name="Skinner E."/>
            <person name="Javaid M."/>
            <person name="Lee S."/>
            <person name="Li M."/>
            <person name="Ming W."/>
            <person name="Munidasa M."/>
            <person name="Muniz J."/>
            <person name="Nguyen L."/>
            <person name="Hughes D."/>
            <person name="Osuji N."/>
            <person name="Pu L.-L."/>
            <person name="Puazo M."/>
            <person name="Qu C."/>
            <person name="Quiroz J."/>
            <person name="Raj R."/>
            <person name="Weissenberger G."/>
            <person name="Xin Y."/>
            <person name="Zou X."/>
            <person name="Han Y."/>
            <person name="Worley K."/>
            <person name="Muzny D."/>
            <person name="Gibbs R."/>
        </authorList>
    </citation>
    <scope>NUCLEOTIDE SEQUENCE</scope>
    <source>
        <strain evidence="9">Sampled in the wild</strain>
    </source>
</reference>
<sequence length="180" mass="20914">MRALREMNVHLKLFISDILELKNVPNDNRYVFNNFELKNVEIVGYVKQKKEIRKNFTIYQVDDGTGVIECKHFGDEKAFPQHLAGMEKISKLLLMKVGAKRELLVGSAVKLCGSVVEYKGKREILIRRFIPNLDKNEELIQLYEKLALYGEVYVPNLDKNEELIQLYEKLALYGEVYGTK</sequence>
<dbReference type="GO" id="GO:0000781">
    <property type="term" value="C:chromosome, telomeric region"/>
    <property type="evidence" value="ECO:0007669"/>
    <property type="project" value="UniProtKB-SubCell"/>
</dbReference>
<evidence type="ECO:0000256" key="3">
    <source>
        <dbReference type="ARBA" id="ARBA00017411"/>
    </source>
</evidence>
<dbReference type="AlphaFoldDB" id="A0A8K0KIH6"/>
<dbReference type="InterPro" id="IPR012340">
    <property type="entry name" value="NA-bd_OB-fold"/>
</dbReference>
<keyword evidence="4" id="KW-0158">Chromosome</keyword>
<evidence type="ECO:0000313" key="10">
    <source>
        <dbReference type="Proteomes" id="UP000792457"/>
    </source>
</evidence>
<reference evidence="9" key="1">
    <citation type="submission" date="2013-04" db="EMBL/GenBank/DDBJ databases">
        <authorList>
            <person name="Qu J."/>
            <person name="Murali S.C."/>
            <person name="Bandaranaike D."/>
            <person name="Bellair M."/>
            <person name="Blankenburg K."/>
            <person name="Chao H."/>
            <person name="Dinh H."/>
            <person name="Doddapaneni H."/>
            <person name="Downs B."/>
            <person name="Dugan-Rocha S."/>
            <person name="Elkadiri S."/>
            <person name="Gnanaolivu R.D."/>
            <person name="Hernandez B."/>
            <person name="Javaid M."/>
            <person name="Jayaseelan J.C."/>
            <person name="Lee S."/>
            <person name="Li M."/>
            <person name="Ming W."/>
            <person name="Munidasa M."/>
            <person name="Muniz J."/>
            <person name="Nguyen L."/>
            <person name="Ongeri F."/>
            <person name="Osuji N."/>
            <person name="Pu L.-L."/>
            <person name="Puazo M."/>
            <person name="Qu C."/>
            <person name="Quiroz J."/>
            <person name="Raj R."/>
            <person name="Weissenberger G."/>
            <person name="Xin Y."/>
            <person name="Zou X."/>
            <person name="Han Y."/>
            <person name="Richards S."/>
            <person name="Worley K."/>
            <person name="Muzny D."/>
            <person name="Gibbs R."/>
        </authorList>
    </citation>
    <scope>NUCLEOTIDE SEQUENCE</scope>
    <source>
        <strain evidence="9">Sampled in the wild</strain>
    </source>
</reference>
<dbReference type="InterPro" id="IPR040260">
    <property type="entry name" value="RFA2-like"/>
</dbReference>
<keyword evidence="7" id="KW-0539">Nucleus</keyword>
<dbReference type="PANTHER" id="PTHR13989:SF33">
    <property type="entry name" value="CST COMPLEX SUBUNIT STN1"/>
    <property type="match status" value="1"/>
</dbReference>
<organism evidence="9 10">
    <name type="scientific">Ladona fulva</name>
    <name type="common">Scarce chaser dragonfly</name>
    <name type="synonym">Libellula fulva</name>
    <dbReference type="NCBI Taxonomy" id="123851"/>
    <lineage>
        <taxon>Eukaryota</taxon>
        <taxon>Metazoa</taxon>
        <taxon>Ecdysozoa</taxon>
        <taxon>Arthropoda</taxon>
        <taxon>Hexapoda</taxon>
        <taxon>Insecta</taxon>
        <taxon>Pterygota</taxon>
        <taxon>Palaeoptera</taxon>
        <taxon>Odonata</taxon>
        <taxon>Epiprocta</taxon>
        <taxon>Anisoptera</taxon>
        <taxon>Libelluloidea</taxon>
        <taxon>Libellulidae</taxon>
        <taxon>Ladona</taxon>
    </lineage>
</organism>
<evidence type="ECO:0000256" key="6">
    <source>
        <dbReference type="ARBA" id="ARBA00023125"/>
    </source>
</evidence>
<evidence type="ECO:0000256" key="2">
    <source>
        <dbReference type="ARBA" id="ARBA00004574"/>
    </source>
</evidence>
<dbReference type="EMBL" id="KZ308933">
    <property type="protein sequence ID" value="KAG8235637.1"/>
    <property type="molecule type" value="Genomic_DNA"/>
</dbReference>
<keyword evidence="6" id="KW-0238">DNA-binding</keyword>
<dbReference type="Proteomes" id="UP000792457">
    <property type="component" value="Unassembled WGS sequence"/>
</dbReference>
<comment type="subcellular location">
    <subcellularLocation>
        <location evidence="2">Chromosome</location>
        <location evidence="2">Telomere</location>
    </subcellularLocation>
    <subcellularLocation>
        <location evidence="1">Nucleus</location>
    </subcellularLocation>
</comment>
<comment type="caution">
    <text evidence="9">The sequence shown here is derived from an EMBL/GenBank/DDBJ whole genome shotgun (WGS) entry which is preliminary data.</text>
</comment>
<proteinExistence type="predicted"/>
<evidence type="ECO:0000256" key="7">
    <source>
        <dbReference type="ARBA" id="ARBA00023242"/>
    </source>
</evidence>
<dbReference type="GO" id="GO:0005634">
    <property type="term" value="C:nucleus"/>
    <property type="evidence" value="ECO:0007669"/>
    <property type="project" value="UniProtKB-SubCell"/>
</dbReference>
<dbReference type="GO" id="GO:0003677">
    <property type="term" value="F:DNA binding"/>
    <property type="evidence" value="ECO:0007669"/>
    <property type="project" value="UniProtKB-KW"/>
</dbReference>
<keyword evidence="10" id="KW-1185">Reference proteome</keyword>
<accession>A0A8K0KIH6</accession>